<dbReference type="InterPro" id="IPR036048">
    <property type="entry name" value="Interleukin_8-like_sf"/>
</dbReference>
<dbReference type="AlphaFoldDB" id="A0A4V5P9R0"/>
<protein>
    <recommendedName>
        <fullName evidence="3">Chemokine interleukin-8-like domain-containing protein</fullName>
    </recommendedName>
</protein>
<proteinExistence type="predicted"/>
<name>A0A4V5P9R0_MONMO</name>
<dbReference type="GO" id="GO:0005576">
    <property type="term" value="C:extracellular region"/>
    <property type="evidence" value="ECO:0007669"/>
    <property type="project" value="InterPro"/>
</dbReference>
<organism evidence="1 2">
    <name type="scientific">Monodon monoceros</name>
    <name type="common">Narwhal</name>
    <name type="synonym">Ceratodon monodon</name>
    <dbReference type="NCBI Taxonomy" id="40151"/>
    <lineage>
        <taxon>Eukaryota</taxon>
        <taxon>Metazoa</taxon>
        <taxon>Chordata</taxon>
        <taxon>Craniata</taxon>
        <taxon>Vertebrata</taxon>
        <taxon>Euteleostomi</taxon>
        <taxon>Mammalia</taxon>
        <taxon>Eutheria</taxon>
        <taxon>Laurasiatheria</taxon>
        <taxon>Artiodactyla</taxon>
        <taxon>Whippomorpha</taxon>
        <taxon>Cetacea</taxon>
        <taxon>Odontoceti</taxon>
        <taxon>Monodontidae</taxon>
        <taxon>Monodon</taxon>
    </lineage>
</organism>
<accession>A0A4V5P9R0</accession>
<dbReference type="GO" id="GO:0008009">
    <property type="term" value="F:chemokine activity"/>
    <property type="evidence" value="ECO:0007669"/>
    <property type="project" value="InterPro"/>
</dbReference>
<comment type="caution">
    <text evidence="1">The sequence shown here is derived from an EMBL/GenBank/DDBJ whole genome shotgun (WGS) entry which is preliminary data.</text>
</comment>
<dbReference type="Proteomes" id="UP000308365">
    <property type="component" value="Unassembled WGS sequence"/>
</dbReference>
<gene>
    <name evidence="1" type="ORF">EI555_016707</name>
</gene>
<dbReference type="EMBL" id="RWIC01000172">
    <property type="protein sequence ID" value="TKC48220.1"/>
    <property type="molecule type" value="Genomic_DNA"/>
</dbReference>
<evidence type="ECO:0008006" key="3">
    <source>
        <dbReference type="Google" id="ProtNLM"/>
    </source>
</evidence>
<dbReference type="SUPFAM" id="SSF54117">
    <property type="entry name" value="Interleukin 8-like chemokines"/>
    <property type="match status" value="1"/>
</dbReference>
<sequence>MPLAPSTTSCCTPFYRQPLSSKLLRNIIQVEFQEADGNCHLQAFVFIWPLPLTPGPYPHLQATTMALDLPFARFHLSRRSVCIHPQNRSLTL</sequence>
<evidence type="ECO:0000313" key="2">
    <source>
        <dbReference type="Proteomes" id="UP000308365"/>
    </source>
</evidence>
<reference evidence="2" key="1">
    <citation type="journal article" date="2019" name="IScience">
        <title>Narwhal Genome Reveals Long-Term Low Genetic Diversity despite Current Large Abundance Size.</title>
        <authorList>
            <person name="Westbury M.V."/>
            <person name="Petersen B."/>
            <person name="Garde E."/>
            <person name="Heide-Jorgensen M.P."/>
            <person name="Lorenzen E.D."/>
        </authorList>
    </citation>
    <scope>NUCLEOTIDE SEQUENCE [LARGE SCALE GENOMIC DNA]</scope>
</reference>
<evidence type="ECO:0000313" key="1">
    <source>
        <dbReference type="EMBL" id="TKC48220.1"/>
    </source>
</evidence>
<dbReference type="Gene3D" id="2.40.50.40">
    <property type="match status" value="1"/>
</dbReference>
<dbReference type="GO" id="GO:0006955">
    <property type="term" value="P:immune response"/>
    <property type="evidence" value="ECO:0007669"/>
    <property type="project" value="InterPro"/>
</dbReference>